<feature type="region of interest" description="Disordered" evidence="5">
    <location>
        <begin position="314"/>
        <end position="347"/>
    </location>
</feature>
<keyword evidence="4" id="KW-0539">Nucleus</keyword>
<feature type="compositionally biased region" description="Basic and acidic residues" evidence="5">
    <location>
        <begin position="928"/>
        <end position="939"/>
    </location>
</feature>
<feature type="compositionally biased region" description="Basic and acidic residues" evidence="5">
    <location>
        <begin position="563"/>
        <end position="577"/>
    </location>
</feature>
<dbReference type="EMBL" id="GBHO01032961">
    <property type="protein sequence ID" value="JAG10643.1"/>
    <property type="molecule type" value="Transcribed_RNA"/>
</dbReference>
<accession>A0A0A9WVX6</accession>
<comment type="subcellular location">
    <subcellularLocation>
        <location evidence="1">Nucleus</location>
        <location evidence="1">Nucleolus</location>
    </subcellularLocation>
</comment>
<dbReference type="InterPro" id="IPR006709">
    <property type="entry name" value="SSU_processome_Utp14"/>
</dbReference>
<proteinExistence type="inferred from homology"/>
<gene>
    <name evidence="6" type="ORF">CM83_72895</name>
</gene>
<evidence type="ECO:0000256" key="3">
    <source>
        <dbReference type="ARBA" id="ARBA00022553"/>
    </source>
</evidence>
<feature type="region of interest" description="Disordered" evidence="5">
    <location>
        <begin position="515"/>
        <end position="577"/>
    </location>
</feature>
<dbReference type="AlphaFoldDB" id="A0A0A9WVX6"/>
<feature type="compositionally biased region" description="Polar residues" evidence="5">
    <location>
        <begin position="471"/>
        <end position="480"/>
    </location>
</feature>
<keyword evidence="3" id="KW-0597">Phosphoprotein</keyword>
<evidence type="ECO:0000256" key="1">
    <source>
        <dbReference type="ARBA" id="ARBA00004604"/>
    </source>
</evidence>
<feature type="compositionally biased region" description="Basic and acidic residues" evidence="5">
    <location>
        <begin position="331"/>
        <end position="340"/>
    </location>
</feature>
<feature type="compositionally biased region" description="Low complexity" evidence="5">
    <location>
        <begin position="454"/>
        <end position="463"/>
    </location>
</feature>
<dbReference type="PANTHER" id="PTHR14150">
    <property type="entry name" value="U3 SMALL NUCLEOLAR RNA-ASSOCIATED PROTEIN 14"/>
    <property type="match status" value="1"/>
</dbReference>
<dbReference type="Pfam" id="PF04615">
    <property type="entry name" value="Utp14"/>
    <property type="match status" value="1"/>
</dbReference>
<dbReference type="GO" id="GO:0032040">
    <property type="term" value="C:small-subunit processome"/>
    <property type="evidence" value="ECO:0007669"/>
    <property type="project" value="InterPro"/>
</dbReference>
<dbReference type="PANTHER" id="PTHR14150:SF12">
    <property type="entry name" value="U3 SMALL NUCLEOLAR RNA-ASSOCIATED PROTEIN 14 HOMOLOG A"/>
    <property type="match status" value="1"/>
</dbReference>
<feature type="compositionally biased region" description="Low complexity" evidence="5">
    <location>
        <begin position="894"/>
        <end position="907"/>
    </location>
</feature>
<feature type="region of interest" description="Disordered" evidence="5">
    <location>
        <begin position="363"/>
        <end position="499"/>
    </location>
</feature>
<evidence type="ECO:0008006" key="7">
    <source>
        <dbReference type="Google" id="ProtNLM"/>
    </source>
</evidence>
<name>A0A0A9WVX6_LYGHE</name>
<evidence type="ECO:0000256" key="2">
    <source>
        <dbReference type="ARBA" id="ARBA00007774"/>
    </source>
</evidence>
<comment type="similarity">
    <text evidence="2">Belongs to the UTP14 family.</text>
</comment>
<dbReference type="GO" id="GO:0006364">
    <property type="term" value="P:rRNA processing"/>
    <property type="evidence" value="ECO:0007669"/>
    <property type="project" value="InterPro"/>
</dbReference>
<reference evidence="6" key="1">
    <citation type="journal article" date="2014" name="PLoS ONE">
        <title>Transcriptome-Based Identification of ABC Transporters in the Western Tarnished Plant Bug Lygus hesperus.</title>
        <authorList>
            <person name="Hull J.J."/>
            <person name="Chaney K."/>
            <person name="Geib S.M."/>
            <person name="Fabrick J.A."/>
            <person name="Brent C.S."/>
            <person name="Walsh D."/>
            <person name="Lavine L.C."/>
        </authorList>
    </citation>
    <scope>NUCLEOTIDE SEQUENCE</scope>
</reference>
<feature type="region of interest" description="Disordered" evidence="5">
    <location>
        <begin position="1"/>
        <end position="22"/>
    </location>
</feature>
<evidence type="ECO:0000256" key="4">
    <source>
        <dbReference type="ARBA" id="ARBA00023242"/>
    </source>
</evidence>
<sequence>MAASEWIEGEHEDEKEDDIDDHSHKKLLNAVSQIYRKQRIAAPKRNEPFLQISEFNLTKSDKKRKVGPKDLLRDLNKKATHHQITKKIQSIQSKVKPLPKPLERHEAEKLSRQAGFNTVKEELWKWEALIQRNRAADQLVFPLKDETVKFERDADFLSTFTKPSELELKMAEAMKKSLLCLEGKADEEPDEKMTLQELFARRNMVAKMRARESYRIAKAVRQNKIKSKKYHRLLKRDRIKKELKEFELLQKTDPEAALAKLERVEKARAEERISLRHRNTGKWAKGLALRAKYDTEARAQLADNLKKSREITEKLKSSMASDSEDEDDEDLRVNEADKSGENPWVADNEVASFVSGYRKFWEEQNKQSEESDHKTINSKNEGSGDSPVCDSDEDGVKGVPAAGFIVNGADDVDSTRDTVNTEKAEDANDDRKCDEGNVPRRLEDESSDEKEFSETSTTNTSNNVVDEQSEKTGNFVSSNPEDGLVPTPRNKVNKEKTKSVTKCLDKSGMWSVVEINGETGGGNVAIQNTKEEDDSSSGKKRKKTKRRKRKSHKIAEVSSLSDEPPHELDEKSSADKKRKLDDMFEQVEMAIDEAIPDKIAKIKNIVNPSVQKSKVDNKTATGNKSHHMDLSFKNSKAPMLDESLIETGDGSGVSSGLNNIHKLVHRLNSSATPKETKLPDIDPQKFIPVKRQKLDTAIPDFEEGGDSESDDEAEEQHLNLMEAFADDDIADEFRKEKEEEEEDFKEKEIDLSLPGWGSWGGSGITPWKNRRKKRVVKFPKIPRKDANKNIVIINEEPSAKFTKLMVNDLPQQFKDVAAYEAAIRAPIGDTWVTQSAHNSLIAPQVITKMGAIIEPLDASVLLKKEEEDEGKKLKVNGPLGKSSKRRTGVKKNSGKNNGNKNSKNGLSKKGDKKASNNKKYVSSKKGGQIRDKKNTKTKS</sequence>
<organism evidence="6">
    <name type="scientific">Lygus hesperus</name>
    <name type="common">Western plant bug</name>
    <dbReference type="NCBI Taxonomy" id="30085"/>
    <lineage>
        <taxon>Eukaryota</taxon>
        <taxon>Metazoa</taxon>
        <taxon>Ecdysozoa</taxon>
        <taxon>Arthropoda</taxon>
        <taxon>Hexapoda</taxon>
        <taxon>Insecta</taxon>
        <taxon>Pterygota</taxon>
        <taxon>Neoptera</taxon>
        <taxon>Paraneoptera</taxon>
        <taxon>Hemiptera</taxon>
        <taxon>Heteroptera</taxon>
        <taxon>Panheteroptera</taxon>
        <taxon>Cimicomorpha</taxon>
        <taxon>Miridae</taxon>
        <taxon>Mirini</taxon>
        <taxon>Lygus</taxon>
    </lineage>
</organism>
<feature type="compositionally biased region" description="Acidic residues" evidence="5">
    <location>
        <begin position="10"/>
        <end position="20"/>
    </location>
</feature>
<feature type="compositionally biased region" description="Basic residues" evidence="5">
    <location>
        <begin position="882"/>
        <end position="893"/>
    </location>
</feature>
<reference evidence="6" key="2">
    <citation type="submission" date="2014-07" db="EMBL/GenBank/DDBJ databases">
        <authorList>
            <person name="Hull J."/>
        </authorList>
    </citation>
    <scope>NUCLEOTIDE SEQUENCE</scope>
</reference>
<feature type="compositionally biased region" description="Basic and acidic residues" evidence="5">
    <location>
        <begin position="413"/>
        <end position="453"/>
    </location>
</feature>
<feature type="compositionally biased region" description="Basic residues" evidence="5">
    <location>
        <begin position="538"/>
        <end position="552"/>
    </location>
</feature>
<evidence type="ECO:0000313" key="6">
    <source>
        <dbReference type="EMBL" id="JAG10643.1"/>
    </source>
</evidence>
<evidence type="ECO:0000256" key="5">
    <source>
        <dbReference type="SAM" id="MobiDB-lite"/>
    </source>
</evidence>
<feature type="region of interest" description="Disordered" evidence="5">
    <location>
        <begin position="868"/>
        <end position="939"/>
    </location>
</feature>
<protein>
    <recommendedName>
        <fullName evidence="7">U3 small nucleolar RNA-associated protein 14 A</fullName>
    </recommendedName>
</protein>
<feature type="compositionally biased region" description="Basic and acidic residues" evidence="5">
    <location>
        <begin position="363"/>
        <end position="375"/>
    </location>
</feature>